<keyword evidence="4" id="KW-1185">Reference proteome</keyword>
<dbReference type="EMBL" id="AGNL01023776">
    <property type="protein sequence ID" value="EJK59039.1"/>
    <property type="molecule type" value="Genomic_DNA"/>
</dbReference>
<dbReference type="eggNOG" id="ENOG502S6XN">
    <property type="taxonomic scope" value="Eukaryota"/>
</dbReference>
<dbReference type="InterPro" id="IPR032675">
    <property type="entry name" value="LRR_dom_sf"/>
</dbReference>
<proteinExistence type="predicted"/>
<keyword evidence="1" id="KW-0175">Coiled coil</keyword>
<name>K0S2H6_THAOC</name>
<sequence length="351" mass="39709">MDDDQSDAKRRKVHAPNSRGEVTTRTLDDINSVLEEHARQIETLASANKVLEDRNSALEERCKALDRKYDALVGKLQAECREESLGRSCDKLDVRCSSLERSIQVLKKGINWRYSAPDVPRSHWIEQGYSVEYATHMDECLRRIKTDAVDIWNGDEDCSCLDYEDQSTIWHDNALIPHYKELADAIQLSDDIREISIDNIELHPLALRVLCPAMEGKVTDIHMSHISFPGRDVVECDEIIAASIRNNHALKRLLWTDNHISSDDQADLLIKAVIDNHAIKYVEMKNCFNHSDANGCRALESLMTSGRPFNWLDFGRNGLSGIDDVAAALATNPQLEQLFMNGTSSMTEMLI</sequence>
<evidence type="ECO:0000313" key="4">
    <source>
        <dbReference type="Proteomes" id="UP000266841"/>
    </source>
</evidence>
<dbReference type="SUPFAM" id="SSF52047">
    <property type="entry name" value="RNI-like"/>
    <property type="match status" value="1"/>
</dbReference>
<accession>K0S2H6</accession>
<dbReference type="OrthoDB" id="6500038at2759"/>
<organism evidence="3 4">
    <name type="scientific">Thalassiosira oceanica</name>
    <name type="common">Marine diatom</name>
    <dbReference type="NCBI Taxonomy" id="159749"/>
    <lineage>
        <taxon>Eukaryota</taxon>
        <taxon>Sar</taxon>
        <taxon>Stramenopiles</taxon>
        <taxon>Ochrophyta</taxon>
        <taxon>Bacillariophyta</taxon>
        <taxon>Coscinodiscophyceae</taxon>
        <taxon>Thalassiosirophycidae</taxon>
        <taxon>Thalassiosirales</taxon>
        <taxon>Thalassiosiraceae</taxon>
        <taxon>Thalassiosira</taxon>
    </lineage>
</organism>
<comment type="caution">
    <text evidence="3">The sequence shown here is derived from an EMBL/GenBank/DDBJ whole genome shotgun (WGS) entry which is preliminary data.</text>
</comment>
<reference evidence="3 4" key="1">
    <citation type="journal article" date="2012" name="Genome Biol.">
        <title>Genome and low-iron response of an oceanic diatom adapted to chronic iron limitation.</title>
        <authorList>
            <person name="Lommer M."/>
            <person name="Specht M."/>
            <person name="Roy A.S."/>
            <person name="Kraemer L."/>
            <person name="Andreson R."/>
            <person name="Gutowska M.A."/>
            <person name="Wolf J."/>
            <person name="Bergner S.V."/>
            <person name="Schilhabel M.B."/>
            <person name="Klostermeier U.C."/>
            <person name="Beiko R.G."/>
            <person name="Rosenstiel P."/>
            <person name="Hippler M."/>
            <person name="Laroche J."/>
        </authorList>
    </citation>
    <scope>NUCLEOTIDE SEQUENCE [LARGE SCALE GENOMIC DNA]</scope>
    <source>
        <strain evidence="3 4">CCMP1005</strain>
    </source>
</reference>
<evidence type="ECO:0000256" key="2">
    <source>
        <dbReference type="SAM" id="MobiDB-lite"/>
    </source>
</evidence>
<dbReference type="Proteomes" id="UP000266841">
    <property type="component" value="Unassembled WGS sequence"/>
</dbReference>
<feature type="region of interest" description="Disordered" evidence="2">
    <location>
        <begin position="1"/>
        <end position="24"/>
    </location>
</feature>
<gene>
    <name evidence="3" type="ORF">THAOC_20790</name>
</gene>
<evidence type="ECO:0000256" key="1">
    <source>
        <dbReference type="SAM" id="Coils"/>
    </source>
</evidence>
<feature type="coiled-coil region" evidence="1">
    <location>
        <begin position="34"/>
        <end position="75"/>
    </location>
</feature>
<dbReference type="Gene3D" id="3.80.10.10">
    <property type="entry name" value="Ribonuclease Inhibitor"/>
    <property type="match status" value="1"/>
</dbReference>
<protein>
    <submittedName>
        <fullName evidence="3">Uncharacterized protein</fullName>
    </submittedName>
</protein>
<dbReference type="AlphaFoldDB" id="K0S2H6"/>
<evidence type="ECO:0000313" key="3">
    <source>
        <dbReference type="EMBL" id="EJK59039.1"/>
    </source>
</evidence>